<dbReference type="RefSeq" id="WP_102843964.1">
    <property type="nucleotide sequence ID" value="NZ_PDZR01000012.1"/>
</dbReference>
<accession>A0A2J7TGA7</accession>
<feature type="coiled-coil region" evidence="1">
    <location>
        <begin position="203"/>
        <end position="240"/>
    </location>
</feature>
<reference evidence="3 4" key="1">
    <citation type="submission" date="2017-10" db="EMBL/GenBank/DDBJ databases">
        <title>Genome announcement of Methylocella silvestris TVC from permafrost.</title>
        <authorList>
            <person name="Wang J."/>
            <person name="Geng K."/>
            <person name="Ul-Haque F."/>
            <person name="Crombie A.T."/>
            <person name="Street L.E."/>
            <person name="Wookey P.A."/>
            <person name="Murrell J.C."/>
            <person name="Pratscher J."/>
        </authorList>
    </citation>
    <scope>NUCLEOTIDE SEQUENCE [LARGE SCALE GENOMIC DNA]</scope>
    <source>
        <strain evidence="3 4">TVC</strain>
    </source>
</reference>
<evidence type="ECO:0000259" key="2">
    <source>
        <dbReference type="Pfam" id="PF13514"/>
    </source>
</evidence>
<evidence type="ECO:0000313" key="4">
    <source>
        <dbReference type="Proteomes" id="UP000236286"/>
    </source>
</evidence>
<dbReference type="SUPFAM" id="SSF52540">
    <property type="entry name" value="P-loop containing nucleoside triphosphate hydrolases"/>
    <property type="match status" value="1"/>
</dbReference>
<dbReference type="Proteomes" id="UP000236286">
    <property type="component" value="Unassembled WGS sequence"/>
</dbReference>
<gene>
    <name evidence="3" type="ORF">CR492_11940</name>
</gene>
<keyword evidence="1" id="KW-0175">Coiled coil</keyword>
<name>A0A2J7TGA7_METSI</name>
<dbReference type="PANTHER" id="PTHR41259">
    <property type="entry name" value="DOUBLE-STRAND BREAK REPAIR RAD50 ATPASE, PUTATIVE-RELATED"/>
    <property type="match status" value="1"/>
</dbReference>
<feature type="domain" description="YhaN AAA" evidence="2">
    <location>
        <begin position="1"/>
        <end position="205"/>
    </location>
</feature>
<dbReference type="EMBL" id="PDZR01000012">
    <property type="protein sequence ID" value="PNG25812.1"/>
    <property type="molecule type" value="Genomic_DNA"/>
</dbReference>
<dbReference type="PANTHER" id="PTHR41259:SF1">
    <property type="entry name" value="DOUBLE-STRAND BREAK REPAIR RAD50 ATPASE, PUTATIVE-RELATED"/>
    <property type="match status" value="1"/>
</dbReference>
<evidence type="ECO:0000256" key="1">
    <source>
        <dbReference type="SAM" id="Coils"/>
    </source>
</evidence>
<feature type="coiled-coil region" evidence="1">
    <location>
        <begin position="936"/>
        <end position="970"/>
    </location>
</feature>
<feature type="coiled-coil region" evidence="1">
    <location>
        <begin position="481"/>
        <end position="508"/>
    </location>
</feature>
<sequence length="1161" mass="125444">MRFQSLTLEGYGRFDRRVLSFPDSPGLCIVFGMNEAGKSTTLEAIADFLFGVPERSRRVELFGADKLKIGATIALKDGTQHSLRRRKGRARTLTGEGGEIADEAILERLLGSTDRRRFQSLFGLTHASLRSGGDDLLAADGEIGRLILAAGGGLGSLLPLIETLRRDAAALFATRKSADRAFYVGLEAFEAAESAIKSGLVTREKHEKALQSLNAAHDTLEARRRRLAELTAERLRLERLARVAPAIRTLDRLSEEFETHAELARLGEDFAASCCAAIEGAKAEEKALADAELRLKTLETKIGALNVPLALIAAEAAIASVGVKALHVAKARDDRRNRERELARFGEELRPLRQSLGLASDEALEAASPPPEAISRAQKLAAEGVGRRAALAAIKEERLRETQTREAILRRQEGRRAARAHEPLGFAAEAFSALPDKAASVAAKELRLRKNETELGRELARQNLASFDELMEQALPDAPTIESETNRRASIEAELSRLNERIAAEADKAAHAAADIDRLMVGGAPATFAAIAAARAERDEVFAAIKARYLSAGAGAAPLEQRAADVALSESRTRAADDLSDRRSLEAERVAALELGLRERASADLASAALKERREEVLARRDALFAAWRAAWPQAAPFADLGRLKQASSARAALLARWGELQAQAEALAMEEEALAPRRDALTRAEVRLGLAAGALAGASLADRVVAAIRAAKIHEEFYADFRRDERALDDIAAKLERIDATHYAQVESEACWSEDWRAALALLGVRAPTAFEEANEIATLWAAAHGHFEGLRVTRNRLKRMDEDEAELAAGVRAIAEQIELALPHDAVAAANLLAERQREARDLAIKRASLESELPVLALERDEAGRRASTSRDELDALVARAGCAGAELAALAARCSERAEIARRMHEQETRIEALGDGLALATLRTQWASRDVDEIKATAAELESETKDLEQSVEEARAALQDRSRESAALAAHESVNAAVCGRERATAQMHETLERYVEIALAEELLREAMDKMRDQQKDPLIARAGTLFSAATRGAFSGVGTDVNKEGAPIVVGRRAGGAEIPVALMSDGARDQLYLAFRIASVERYASAAEPLPFIADDLLVHFDDERSAATLELLAGLAETTQVLLFTHHRSVSNAAADLAGRGKAAVIELGGD</sequence>
<proteinExistence type="predicted"/>
<dbReference type="Gene3D" id="3.40.50.300">
    <property type="entry name" value="P-loop containing nucleotide triphosphate hydrolases"/>
    <property type="match status" value="2"/>
</dbReference>
<protein>
    <recommendedName>
        <fullName evidence="2">YhaN AAA domain-containing protein</fullName>
    </recommendedName>
</protein>
<evidence type="ECO:0000313" key="3">
    <source>
        <dbReference type="EMBL" id="PNG25812.1"/>
    </source>
</evidence>
<comment type="caution">
    <text evidence="3">The sequence shown here is derived from an EMBL/GenBank/DDBJ whole genome shotgun (WGS) entry which is preliminary data.</text>
</comment>
<dbReference type="Pfam" id="PF13514">
    <property type="entry name" value="AAA_27"/>
    <property type="match status" value="1"/>
</dbReference>
<dbReference type="InterPro" id="IPR038734">
    <property type="entry name" value="YhaN_AAA"/>
</dbReference>
<organism evidence="3 4">
    <name type="scientific">Methylocella silvestris</name>
    <dbReference type="NCBI Taxonomy" id="199596"/>
    <lineage>
        <taxon>Bacteria</taxon>
        <taxon>Pseudomonadati</taxon>
        <taxon>Pseudomonadota</taxon>
        <taxon>Alphaproteobacteria</taxon>
        <taxon>Hyphomicrobiales</taxon>
        <taxon>Beijerinckiaceae</taxon>
        <taxon>Methylocella</taxon>
    </lineage>
</organism>
<dbReference type="InterPro" id="IPR027417">
    <property type="entry name" value="P-loop_NTPase"/>
</dbReference>
<dbReference type="OrthoDB" id="9764467at2"/>
<dbReference type="AlphaFoldDB" id="A0A2J7TGA7"/>